<protein>
    <recommendedName>
        <fullName evidence="9">Uridylate kinase</fullName>
        <shortName evidence="9">UK</shortName>
        <ecNumber evidence="9">2.7.4.14</ecNumber>
    </recommendedName>
    <alternativeName>
        <fullName evidence="9">ATP:UMP phosphotransferase</fullName>
    </alternativeName>
    <alternativeName>
        <fullName evidence="9">Deoxycytidylate kinase</fullName>
        <shortName evidence="9">CK</shortName>
        <shortName evidence="9">dCMP kinase</shortName>
    </alternativeName>
    <alternativeName>
        <fullName evidence="9">Uridine monophosphate kinase</fullName>
        <shortName evidence="9">UMP kinase</shortName>
        <shortName evidence="9">UMPK</shortName>
    </alternativeName>
</protein>
<comment type="subcellular location">
    <subcellularLocation>
        <location evidence="9">Cytoplasm</location>
    </subcellularLocation>
    <subcellularLocation>
        <location evidence="9">Nucleus</location>
    </subcellularLocation>
    <text evidence="9">Predominantly cytoplasmic.</text>
</comment>
<keyword evidence="7 9" id="KW-0539">Nucleus</keyword>
<dbReference type="GO" id="GO:0005737">
    <property type="term" value="C:cytoplasm"/>
    <property type="evidence" value="ECO:0007669"/>
    <property type="project" value="UniProtKB-SubCell"/>
</dbReference>
<dbReference type="FunFam" id="3.40.50.300:FF:000315">
    <property type="entry name" value="Adenylate kinase 1"/>
    <property type="match status" value="1"/>
</dbReference>
<dbReference type="GO" id="GO:0005524">
    <property type="term" value="F:ATP binding"/>
    <property type="evidence" value="ECO:0007669"/>
    <property type="project" value="UniProtKB-KW"/>
</dbReference>
<dbReference type="GO" id="GO:0006221">
    <property type="term" value="P:pyrimidine nucleotide biosynthetic process"/>
    <property type="evidence" value="ECO:0007669"/>
    <property type="project" value="UniProtKB-UniRule"/>
</dbReference>
<comment type="catalytic activity">
    <reaction evidence="8 9">
        <text>UMP + ATP = UDP + ADP</text>
        <dbReference type="Rhea" id="RHEA:24400"/>
        <dbReference type="ChEBI" id="CHEBI:30616"/>
        <dbReference type="ChEBI" id="CHEBI:57865"/>
        <dbReference type="ChEBI" id="CHEBI:58223"/>
        <dbReference type="ChEBI" id="CHEBI:456216"/>
        <dbReference type="EC" id="2.7.4.14"/>
    </reaction>
</comment>
<dbReference type="PRINTS" id="PR00094">
    <property type="entry name" value="ADENYLTKNASE"/>
</dbReference>
<feature type="binding site" evidence="9">
    <location>
        <position position="60"/>
    </location>
    <ligand>
        <name>a ribonucleoside 5'-phosphate</name>
        <dbReference type="ChEBI" id="CHEBI:58043"/>
    </ligand>
</feature>
<comment type="function">
    <text evidence="9">Catalyzes the phosphorylation of pyrimidine nucleoside monophosphates at the expense of ATP. Plays an important role in de novo pyrimidine nucleotide biosynthesis. Has preference for UMP and dUMP as phosphate acceptors, but can also use CMP, dCMP and AMP.</text>
</comment>
<feature type="binding site" evidence="9">
    <location>
        <position position="165"/>
    </location>
    <ligand>
        <name>a ribonucleoside 5'-phosphate</name>
        <dbReference type="ChEBI" id="CHEBI:58043"/>
    </ligand>
</feature>
<dbReference type="Pfam" id="PF00406">
    <property type="entry name" value="ADK"/>
    <property type="match status" value="1"/>
</dbReference>
<feature type="binding site" evidence="9">
    <location>
        <position position="128"/>
    </location>
    <ligand>
        <name>a ribonucleoside 5'-phosphate</name>
        <dbReference type="ChEBI" id="CHEBI:58043"/>
    </ligand>
</feature>
<dbReference type="InterPro" id="IPR027417">
    <property type="entry name" value="P-loop_NTPase"/>
</dbReference>
<evidence type="ECO:0000256" key="5">
    <source>
        <dbReference type="ARBA" id="ARBA00022840"/>
    </source>
</evidence>
<evidence type="ECO:0000256" key="1">
    <source>
        <dbReference type="ARBA" id="ARBA00022490"/>
    </source>
</evidence>
<feature type="binding site" evidence="9">
    <location>
        <position position="159"/>
    </location>
    <ligand>
        <name>ATP</name>
        <dbReference type="ChEBI" id="CHEBI:30616"/>
    </ligand>
</feature>
<dbReference type="PROSITE" id="PS00113">
    <property type="entry name" value="ADENYLATE_KINASE"/>
    <property type="match status" value="1"/>
</dbReference>
<evidence type="ECO:0000256" key="3">
    <source>
        <dbReference type="ARBA" id="ARBA00022741"/>
    </source>
</evidence>
<feature type="binding site" evidence="9">
    <location>
        <begin position="34"/>
        <end position="39"/>
    </location>
    <ligand>
        <name>ATP</name>
        <dbReference type="ChEBI" id="CHEBI:30616"/>
    </ligand>
</feature>
<organism evidence="10 11">
    <name type="scientific">Filobasidium floriforme</name>
    <dbReference type="NCBI Taxonomy" id="5210"/>
    <lineage>
        <taxon>Eukaryota</taxon>
        <taxon>Fungi</taxon>
        <taxon>Dikarya</taxon>
        <taxon>Basidiomycota</taxon>
        <taxon>Agaricomycotina</taxon>
        <taxon>Tremellomycetes</taxon>
        <taxon>Filobasidiales</taxon>
        <taxon>Filobasidiaceae</taxon>
        <taxon>Filobasidium</taxon>
    </lineage>
</organism>
<dbReference type="GO" id="GO:0009123">
    <property type="term" value="P:nucleoside monophosphate metabolic process"/>
    <property type="evidence" value="ECO:0007669"/>
    <property type="project" value="UniProtKB-ARBA"/>
</dbReference>
<feature type="region of interest" description="LID" evidence="9">
    <location>
        <begin position="158"/>
        <end position="168"/>
    </location>
</feature>
<evidence type="ECO:0000256" key="6">
    <source>
        <dbReference type="ARBA" id="ARBA00022975"/>
    </source>
</evidence>
<dbReference type="SUPFAM" id="SSF52540">
    <property type="entry name" value="P-loop containing nucleoside triphosphate hydrolases"/>
    <property type="match status" value="1"/>
</dbReference>
<dbReference type="AlphaFoldDB" id="A0A8K0NPH0"/>
<dbReference type="GO" id="GO:0019205">
    <property type="term" value="F:nucleobase-containing compound kinase activity"/>
    <property type="evidence" value="ECO:0007669"/>
    <property type="project" value="InterPro"/>
</dbReference>
<sequence>MAVIDNLKNAVAGSTGPAFDKNNITVIFVLGGPGVGKGTQCENLVKDYGFQHLSAGDLLRAEQARPGSEFGEMISTYIREGNIVPMEVTIKLLENAMRETINNPPKSVGWEDGKGRFLIDGFPRKMDQAIEFDRSTCESTFVLFFSCTEEVMLERLMGRAKTSGREDDNKESIVKRFRTFTETSMPVVDYYRKANKVVEVDATDSIPAVYAKVKVAVDAALAAKVSLTGVDTSGSQVGKQAVNI</sequence>
<name>A0A8K0NPH0_9TREE</name>
<dbReference type="EC" id="2.7.4.14" evidence="9"/>
<gene>
    <name evidence="10" type="ORF">FFLO_04820</name>
</gene>
<dbReference type="NCBIfam" id="TIGR01359">
    <property type="entry name" value="UMP_CMP_kin_fam"/>
    <property type="match status" value="1"/>
</dbReference>
<evidence type="ECO:0000313" key="10">
    <source>
        <dbReference type="EMBL" id="KAG7530778.1"/>
    </source>
</evidence>
<dbReference type="Gene3D" id="3.40.50.300">
    <property type="entry name" value="P-loop containing nucleotide triphosphate hydrolases"/>
    <property type="match status" value="1"/>
</dbReference>
<feature type="binding site" evidence="9">
    <location>
        <begin position="121"/>
        <end position="124"/>
    </location>
    <ligand>
        <name>a ribonucleoside 5'-phosphate</name>
        <dbReference type="ChEBI" id="CHEBI:58043"/>
    </ligand>
</feature>
<keyword evidence="6 9" id="KW-0665">Pyrimidine biosynthesis</keyword>
<evidence type="ECO:0000256" key="4">
    <source>
        <dbReference type="ARBA" id="ARBA00022777"/>
    </source>
</evidence>
<comment type="domain">
    <text evidence="9">Consists of three domains, a large central CORE domain and two small peripheral domains, NMPbind and LID, which undergo movements during catalysis. The LID domain closes over the site of phosphoryl transfer upon ATP binding. Assembling and dissambling the active center during each catalytic cycle provides an effective means to prevent ATP hydrolysis.</text>
</comment>
<keyword evidence="11" id="KW-1185">Reference proteome</keyword>
<dbReference type="PANTHER" id="PTHR23359">
    <property type="entry name" value="NUCLEOTIDE KINASE"/>
    <property type="match status" value="1"/>
</dbReference>
<accession>A0A8K0NPH0</accession>
<reference evidence="10" key="1">
    <citation type="submission" date="2020-04" db="EMBL/GenBank/DDBJ databases">
        <title>Analysis of mating type loci in Filobasidium floriforme.</title>
        <authorList>
            <person name="Nowrousian M."/>
        </authorList>
    </citation>
    <scope>NUCLEOTIDE SEQUENCE</scope>
    <source>
        <strain evidence="10">CBS 6242</strain>
    </source>
</reference>
<evidence type="ECO:0000313" key="11">
    <source>
        <dbReference type="Proteomes" id="UP000812966"/>
    </source>
</evidence>
<keyword evidence="5 9" id="KW-0067">ATP-binding</keyword>
<dbReference type="InterPro" id="IPR033690">
    <property type="entry name" value="Adenylat_kinase_CS"/>
</dbReference>
<feature type="binding site" evidence="9">
    <location>
        <begin position="82"/>
        <end position="84"/>
    </location>
    <ligand>
        <name>a ribonucleoside 5'-phosphate</name>
        <dbReference type="ChEBI" id="CHEBI:58043"/>
    </ligand>
</feature>
<comment type="caution">
    <text evidence="10">The sequence shown here is derived from an EMBL/GenBank/DDBJ whole genome shotgun (WGS) entry which is preliminary data.</text>
</comment>
<dbReference type="GO" id="GO:0006207">
    <property type="term" value="P:'de novo' pyrimidine nucleobase biosynthetic process"/>
    <property type="evidence" value="ECO:0007669"/>
    <property type="project" value="InterPro"/>
</dbReference>
<dbReference type="HAMAP" id="MF_00235">
    <property type="entry name" value="Adenylate_kinase_Adk"/>
    <property type="match status" value="1"/>
</dbReference>
<keyword evidence="3 9" id="KW-0547">Nucleotide-binding</keyword>
<comment type="cofactor">
    <cofactor evidence="9">
        <name>Mg(2+)</name>
        <dbReference type="ChEBI" id="CHEBI:18420"/>
    </cofactor>
    <text evidence="9">Binds 1 Mg(2+) ion per monomer.</text>
</comment>
<dbReference type="InterPro" id="IPR006266">
    <property type="entry name" value="UMP_CMP_kinase"/>
</dbReference>
<keyword evidence="2 9" id="KW-0808">Transferase</keyword>
<dbReference type="CDD" id="cd01428">
    <property type="entry name" value="ADK"/>
    <property type="match status" value="1"/>
</dbReference>
<keyword evidence="4 9" id="KW-0418">Kinase</keyword>
<evidence type="ECO:0000256" key="2">
    <source>
        <dbReference type="ARBA" id="ARBA00022679"/>
    </source>
</evidence>
<dbReference type="Proteomes" id="UP000812966">
    <property type="component" value="Unassembled WGS sequence"/>
</dbReference>
<dbReference type="HAMAP" id="MF_03172">
    <property type="entry name" value="Adenylate_kinase_UMP_CMP_kin"/>
    <property type="match status" value="1"/>
</dbReference>
<evidence type="ECO:0000256" key="8">
    <source>
        <dbReference type="ARBA" id="ARBA00048116"/>
    </source>
</evidence>
<dbReference type="OrthoDB" id="442176at2759"/>
<evidence type="ECO:0000256" key="9">
    <source>
        <dbReference type="HAMAP-Rule" id="MF_03172"/>
    </source>
</evidence>
<dbReference type="EMBL" id="JABELV010000109">
    <property type="protein sequence ID" value="KAG7530778.1"/>
    <property type="molecule type" value="Genomic_DNA"/>
</dbReference>
<feature type="binding site" evidence="9">
    <location>
        <position position="204"/>
    </location>
    <ligand>
        <name>ATP</name>
        <dbReference type="ChEBI" id="CHEBI:30616"/>
    </ligand>
</feature>
<dbReference type="GO" id="GO:0005634">
    <property type="term" value="C:nucleus"/>
    <property type="evidence" value="ECO:0007669"/>
    <property type="project" value="UniProtKB-SubCell"/>
</dbReference>
<dbReference type="InterPro" id="IPR000850">
    <property type="entry name" value="Adenylat/UMP-CMP_kin"/>
</dbReference>
<feature type="binding site" evidence="9">
    <location>
        <position position="176"/>
    </location>
    <ligand>
        <name>a ribonucleoside 5'-phosphate</name>
        <dbReference type="ChEBI" id="CHEBI:58043"/>
    </ligand>
</feature>
<proteinExistence type="inferred from homology"/>
<comment type="subunit">
    <text evidence="9">Monomer.</text>
</comment>
<keyword evidence="1 9" id="KW-0963">Cytoplasm</keyword>
<comment type="similarity">
    <text evidence="9">Belongs to the adenylate kinase family. UMP-CMP kinase subfamily.</text>
</comment>
<feature type="region of interest" description="NMPbind" evidence="9">
    <location>
        <begin position="54"/>
        <end position="84"/>
    </location>
</feature>
<dbReference type="GO" id="GO:0016776">
    <property type="term" value="F:phosphotransferase activity, phosphate group as acceptor"/>
    <property type="evidence" value="ECO:0007669"/>
    <property type="project" value="InterPro"/>
</dbReference>
<evidence type="ECO:0000256" key="7">
    <source>
        <dbReference type="ARBA" id="ARBA00023242"/>
    </source>
</evidence>